<dbReference type="InterPro" id="IPR043065">
    <property type="entry name" value="CsoSCA_N_sf"/>
</dbReference>
<dbReference type="Pfam" id="PF20687">
    <property type="entry name" value="CsoSCA_N"/>
    <property type="match status" value="1"/>
</dbReference>
<evidence type="ECO:0000259" key="17">
    <source>
        <dbReference type="Pfam" id="PF20687"/>
    </source>
</evidence>
<comment type="similarity">
    <text evidence="9">Belongs to the beta-class carbonic anhydrase family. CsoSCA subfamily.</text>
</comment>
<dbReference type="InterPro" id="IPR043066">
    <property type="entry name" value="CsoSCA_C_sf"/>
</dbReference>
<evidence type="ECO:0000256" key="12">
    <source>
        <dbReference type="ARBA" id="ARBA00048348"/>
    </source>
</evidence>
<name>A0A4V3H4P6_9GAMM</name>
<dbReference type="InterPro" id="IPR048539">
    <property type="entry name" value="CsoSCA_cat"/>
</dbReference>
<dbReference type="EMBL" id="SOQX01000001">
    <property type="protein sequence ID" value="TDY04025.1"/>
    <property type="molecule type" value="Genomic_DNA"/>
</dbReference>
<comment type="caution">
    <text evidence="18">The sequence shown here is derived from an EMBL/GenBank/DDBJ whole genome shotgun (WGS) entry which is preliminary data.</text>
</comment>
<dbReference type="InterPro" id="IPR014074">
    <property type="entry name" value="Carboxysome_shell_carb_anhy"/>
</dbReference>
<dbReference type="Proteomes" id="UP000294914">
    <property type="component" value="Unassembled WGS sequence"/>
</dbReference>
<sequence>MMSSRRKQSRSIAWVPTAPVGRPGARGVDADKPATQGTARANLASVQSGRHPLSNATENTRLFDYEQRTKAAFDAIVPTLKQISGLQHEADFERRAQALAQEQLGFALPATILADAWVTQLDMRRLFAWCVFQTYQRFCDDFFTNSFLSRLETEFQTFLIECGFHTLDISPCADGRLAHVISYVLRLPHKAVRRKSYAGAMFDIEDSIEKWTETELQRFREGIPTTADMPTRYMKTVVYHFSSSDPEHEGCAAHGSDAGRAAQGGLERLKAFQTAVENSFCCGASIDLMLIGLDTDNDTIRIHMPDRHGEIDLKRYLDAGDLYDATLSMQAAQAQEYVSEQVRQAGGEMSNGMQRLMGYLLVNNFSQIEYVRQYYDGRYRDIGHAERFIGAGIGFEEVQLRNLTYFAYMQTVEEAAADLDVGIKIFSKLNVSHGLPIPLVVRFDYHGQVPGARERAVGHCQRVDAALNDRYADLASNGLLHTLQVVRDCHAGGRIEVIGTSVMDEVTEEAH</sequence>
<dbReference type="InterPro" id="IPR048620">
    <property type="entry name" value="CsoSCA_C"/>
</dbReference>
<keyword evidence="6" id="KW-0120">Carbon dioxide fixation</keyword>
<keyword evidence="11" id="KW-1283">Bacterial microcompartment</keyword>
<evidence type="ECO:0000256" key="6">
    <source>
        <dbReference type="ARBA" id="ARBA00023300"/>
    </source>
</evidence>
<dbReference type="GO" id="GO:0046872">
    <property type="term" value="F:metal ion binding"/>
    <property type="evidence" value="ECO:0007669"/>
    <property type="project" value="UniProtKB-KW"/>
</dbReference>
<protein>
    <recommendedName>
        <fullName evidence="10 13">Carboxysome shell carbonic anhydrase</fullName>
        <ecNumber evidence="2 13">4.2.1.1</ecNumber>
    </recommendedName>
</protein>
<feature type="domain" description="Carboxysome Shell Carbonic Anhydrase catalytic" evidence="16">
    <location>
        <begin position="155"/>
        <end position="384"/>
    </location>
</feature>
<evidence type="ECO:0000259" key="16">
    <source>
        <dbReference type="Pfam" id="PF20686"/>
    </source>
</evidence>
<evidence type="ECO:0000256" key="4">
    <source>
        <dbReference type="ARBA" id="ARBA00022833"/>
    </source>
</evidence>
<evidence type="ECO:0000256" key="11">
    <source>
        <dbReference type="ARBA" id="ARBA00024446"/>
    </source>
</evidence>
<comment type="subcellular location">
    <subcellularLocation>
        <location evidence="7">Carboxysome</location>
    </subcellularLocation>
</comment>
<dbReference type="Pfam" id="PF20686">
    <property type="entry name" value="CsoSCA_cat"/>
    <property type="match status" value="1"/>
</dbReference>
<evidence type="ECO:0000256" key="10">
    <source>
        <dbReference type="ARBA" id="ARBA00024121"/>
    </source>
</evidence>
<evidence type="ECO:0000256" key="8">
    <source>
        <dbReference type="ARBA" id="ARBA00023669"/>
    </source>
</evidence>
<dbReference type="InterPro" id="IPR048619">
    <property type="entry name" value="CsoSCA_N"/>
</dbReference>
<evidence type="ECO:0000313" key="19">
    <source>
        <dbReference type="Proteomes" id="UP000294914"/>
    </source>
</evidence>
<proteinExistence type="inferred from homology"/>
<keyword evidence="8" id="KW-1282">Carboxysome</keyword>
<evidence type="ECO:0000256" key="7">
    <source>
        <dbReference type="ARBA" id="ARBA00023587"/>
    </source>
</evidence>
<dbReference type="Pfam" id="PF08936">
    <property type="entry name" value="CsoSCA_C"/>
    <property type="match status" value="1"/>
</dbReference>
<reference evidence="18 19" key="1">
    <citation type="submission" date="2019-03" db="EMBL/GenBank/DDBJ databases">
        <title>Genomic Encyclopedia of Type Strains, Phase IV (KMG-IV): sequencing the most valuable type-strain genomes for metagenomic binning, comparative biology and taxonomic classification.</title>
        <authorList>
            <person name="Goeker M."/>
        </authorList>
    </citation>
    <scope>NUCLEOTIDE SEQUENCE [LARGE SCALE GENOMIC DNA]</scope>
    <source>
        <strain evidence="18 19">DSM 16326</strain>
    </source>
</reference>
<keyword evidence="5" id="KW-0456">Lyase</keyword>
<feature type="domain" description="Carboxysome Shell Carbonic Anhydrase N-terminal" evidence="17">
    <location>
        <begin position="51"/>
        <end position="143"/>
    </location>
</feature>
<dbReference type="NCBIfam" id="TIGR02701">
    <property type="entry name" value="shell_carb_anhy"/>
    <property type="match status" value="1"/>
</dbReference>
<evidence type="ECO:0000256" key="13">
    <source>
        <dbReference type="NCBIfam" id="TIGR02701"/>
    </source>
</evidence>
<evidence type="ECO:0000256" key="1">
    <source>
        <dbReference type="ARBA" id="ARBA00001947"/>
    </source>
</evidence>
<comment type="catalytic activity">
    <reaction evidence="12">
        <text>hydrogencarbonate + H(+) = CO2 + H2O</text>
        <dbReference type="Rhea" id="RHEA:10748"/>
        <dbReference type="ChEBI" id="CHEBI:15377"/>
        <dbReference type="ChEBI" id="CHEBI:15378"/>
        <dbReference type="ChEBI" id="CHEBI:16526"/>
        <dbReference type="ChEBI" id="CHEBI:17544"/>
        <dbReference type="EC" id="4.2.1.1"/>
    </reaction>
</comment>
<evidence type="ECO:0000256" key="14">
    <source>
        <dbReference type="SAM" id="MobiDB-lite"/>
    </source>
</evidence>
<dbReference type="Gene3D" id="3.30.1330.140">
    <property type="entry name" value="Carboxysome Shell Carbonic Anhydrase, C-terminal domain"/>
    <property type="match status" value="1"/>
</dbReference>
<dbReference type="GO" id="GO:0004089">
    <property type="term" value="F:carbonate dehydratase activity"/>
    <property type="evidence" value="ECO:0007669"/>
    <property type="project" value="UniProtKB-UniRule"/>
</dbReference>
<feature type="domain" description="Carboxysome Shell Carbonic Anhydrase C-terminal" evidence="15">
    <location>
        <begin position="385"/>
        <end position="501"/>
    </location>
</feature>
<keyword evidence="4" id="KW-0862">Zinc</keyword>
<dbReference type="EC" id="4.2.1.1" evidence="2 13"/>
<dbReference type="AlphaFoldDB" id="A0A4V3H4P6"/>
<evidence type="ECO:0000256" key="2">
    <source>
        <dbReference type="ARBA" id="ARBA00012925"/>
    </source>
</evidence>
<comment type="cofactor">
    <cofactor evidence="1">
        <name>Zn(2+)</name>
        <dbReference type="ChEBI" id="CHEBI:29105"/>
    </cofactor>
</comment>
<evidence type="ECO:0000256" key="3">
    <source>
        <dbReference type="ARBA" id="ARBA00022723"/>
    </source>
</evidence>
<evidence type="ECO:0000256" key="5">
    <source>
        <dbReference type="ARBA" id="ARBA00023239"/>
    </source>
</evidence>
<evidence type="ECO:0000259" key="15">
    <source>
        <dbReference type="Pfam" id="PF08936"/>
    </source>
</evidence>
<keyword evidence="3" id="KW-0479">Metal-binding</keyword>
<evidence type="ECO:0000313" key="18">
    <source>
        <dbReference type="EMBL" id="TDY04025.1"/>
    </source>
</evidence>
<dbReference type="GO" id="GO:0031470">
    <property type="term" value="C:carboxysome"/>
    <property type="evidence" value="ECO:0007669"/>
    <property type="project" value="UniProtKB-SubCell"/>
</dbReference>
<feature type="region of interest" description="Disordered" evidence="14">
    <location>
        <begin position="1"/>
        <end position="33"/>
    </location>
</feature>
<keyword evidence="19" id="KW-1185">Reference proteome</keyword>
<evidence type="ECO:0000256" key="9">
    <source>
        <dbReference type="ARBA" id="ARBA00024021"/>
    </source>
</evidence>
<dbReference type="Gene3D" id="1.20.120.1310">
    <property type="entry name" value="Carboxysome Shell Carbonic Anhydrase, N-terminal helical domain"/>
    <property type="match status" value="1"/>
</dbReference>
<gene>
    <name evidence="18" type="ORF">EDC23_0396</name>
</gene>
<accession>A0A4V3H4P6</accession>
<dbReference type="GO" id="GO:0015977">
    <property type="term" value="P:carbon fixation"/>
    <property type="evidence" value="ECO:0007669"/>
    <property type="project" value="UniProtKB-UniRule"/>
</dbReference>
<organism evidence="18 19">
    <name type="scientific">Thiohalophilus thiocyanatoxydans</name>
    <dbReference type="NCBI Taxonomy" id="381308"/>
    <lineage>
        <taxon>Bacteria</taxon>
        <taxon>Pseudomonadati</taxon>
        <taxon>Pseudomonadota</taxon>
        <taxon>Gammaproteobacteria</taxon>
        <taxon>Thiohalomonadales</taxon>
        <taxon>Thiohalophilaceae</taxon>
        <taxon>Thiohalophilus</taxon>
    </lineage>
</organism>